<keyword evidence="2 12" id="KW-0812">Transmembrane</keyword>
<dbReference type="PANTHER" id="PTHR11861">
    <property type="entry name" value="MELANOCYTE PROTEIN PMEL 17-RELATED"/>
    <property type="match status" value="1"/>
</dbReference>
<gene>
    <name evidence="12" type="primary">TMEM130</name>
</gene>
<dbReference type="PROSITE" id="PS50093">
    <property type="entry name" value="PKD"/>
    <property type="match status" value="1"/>
</dbReference>
<feature type="compositionally biased region" description="Low complexity" evidence="9">
    <location>
        <begin position="46"/>
        <end position="57"/>
    </location>
</feature>
<dbReference type="InterPro" id="IPR035986">
    <property type="entry name" value="PKD_dom_sf"/>
</dbReference>
<evidence type="ECO:0000313" key="12">
    <source>
        <dbReference type="RefSeq" id="XP_025778921.1"/>
    </source>
</evidence>
<dbReference type="InterPro" id="IPR000601">
    <property type="entry name" value="PKD_dom"/>
</dbReference>
<feature type="region of interest" description="Disordered" evidence="9">
    <location>
        <begin position="18"/>
        <end position="84"/>
    </location>
</feature>
<dbReference type="RefSeq" id="XP_025778921.1">
    <property type="nucleotide sequence ID" value="XM_025923136.1"/>
</dbReference>
<feature type="domain" description="PKD" evidence="10">
    <location>
        <begin position="299"/>
        <end position="332"/>
    </location>
</feature>
<sequence length="459" mass="49351">MSLPYPLRAWLLRSDLGQQEPKDSRHLPAHSNLAGGPAHAGGGLKARAGPPGRNAPPCSRRLPRPHPLGGGAPGPISPAAGAAALSGGGTARRLWLRGLRWGSRAGAAGGRPPRSPPSQPPPGSSAGGGGRRPPCSLRLPGGAGELWEADGLYELRLTTDGPATTGAEVTITASLVANENGSLVLPSNTRVYRFHWIHTPLLLTGKTDEAFSSTIRAVGNVPGDFPVSVWVTAADCWMCQPVARSLLVLPITELLVGNLVVSQNTSLPWPSSYLTKTVLKVSFLLHDPSNFFKTASFLYNWDFGDGTQMVTEEAVVYYNYSIIGTFTVKLKVVAEWEQATQDAEKGIVQKTGDFSASLKLQETLRGIQVLGPTLIQTFQKMTVTLNFLGSPPLTVCWRLKPECLPLEEGECHPVSVASTAYNLTHTFRDPGDYCFSIRAENVISKTHQYHRIQVWPSSK</sequence>
<organism evidence="11 12">
    <name type="scientific">Puma concolor</name>
    <name type="common">Mountain lion</name>
    <name type="synonym">Felis concolor</name>
    <dbReference type="NCBI Taxonomy" id="9696"/>
    <lineage>
        <taxon>Eukaryota</taxon>
        <taxon>Metazoa</taxon>
        <taxon>Chordata</taxon>
        <taxon>Craniata</taxon>
        <taxon>Vertebrata</taxon>
        <taxon>Euteleostomi</taxon>
        <taxon>Mammalia</taxon>
        <taxon>Eutheria</taxon>
        <taxon>Laurasiatheria</taxon>
        <taxon>Carnivora</taxon>
        <taxon>Feliformia</taxon>
        <taxon>Felidae</taxon>
        <taxon>Felinae</taxon>
        <taxon>Puma</taxon>
    </lineage>
</organism>
<evidence type="ECO:0000256" key="3">
    <source>
        <dbReference type="ARBA" id="ARBA00022729"/>
    </source>
</evidence>
<evidence type="ECO:0000256" key="4">
    <source>
        <dbReference type="ARBA" id="ARBA00022989"/>
    </source>
</evidence>
<dbReference type="CDD" id="cd00146">
    <property type="entry name" value="PKD"/>
    <property type="match status" value="1"/>
</dbReference>
<keyword evidence="7" id="KW-0325">Glycoprotein</keyword>
<evidence type="ECO:0000256" key="6">
    <source>
        <dbReference type="ARBA" id="ARBA00023136"/>
    </source>
</evidence>
<evidence type="ECO:0000256" key="8">
    <source>
        <dbReference type="ARBA" id="ARBA00067649"/>
    </source>
</evidence>
<evidence type="ECO:0000313" key="11">
    <source>
        <dbReference type="Proteomes" id="UP000515131"/>
    </source>
</evidence>
<dbReference type="GO" id="GO:0000139">
    <property type="term" value="C:Golgi membrane"/>
    <property type="evidence" value="ECO:0007669"/>
    <property type="project" value="UniProtKB-SubCell"/>
</dbReference>
<name>A0A6P6HU09_PUMCO</name>
<dbReference type="GeneID" id="112859945"/>
<keyword evidence="5" id="KW-0333">Golgi apparatus</keyword>
<dbReference type="GO" id="GO:0005886">
    <property type="term" value="C:plasma membrane"/>
    <property type="evidence" value="ECO:0007669"/>
    <property type="project" value="TreeGrafter"/>
</dbReference>
<dbReference type="SUPFAM" id="SSF49299">
    <property type="entry name" value="PKD domain"/>
    <property type="match status" value="2"/>
</dbReference>
<dbReference type="InterPro" id="IPR013783">
    <property type="entry name" value="Ig-like_fold"/>
</dbReference>
<proteinExistence type="predicted"/>
<feature type="compositionally biased region" description="Low complexity" evidence="9">
    <location>
        <begin position="103"/>
        <end position="112"/>
    </location>
</feature>
<dbReference type="FunFam" id="2.60.40.10:FF:000668">
    <property type="entry name" value="transmembrane protein 130 isoform X2"/>
    <property type="match status" value="1"/>
</dbReference>
<evidence type="ECO:0000256" key="9">
    <source>
        <dbReference type="SAM" id="MobiDB-lite"/>
    </source>
</evidence>
<dbReference type="Gene3D" id="2.60.40.10">
    <property type="entry name" value="Immunoglobulins"/>
    <property type="match status" value="1"/>
</dbReference>
<comment type="subcellular location">
    <subcellularLocation>
        <location evidence="1">Golgi apparatus membrane</location>
        <topology evidence="1">Single-pass type I membrane protein</topology>
    </subcellularLocation>
</comment>
<dbReference type="CTD" id="222865"/>
<dbReference type="PANTHER" id="PTHR11861:SF10">
    <property type="entry name" value="TRANSMEMBRANE PROTEIN 130"/>
    <property type="match status" value="1"/>
</dbReference>
<keyword evidence="3" id="KW-0732">Signal</keyword>
<keyword evidence="4" id="KW-1133">Transmembrane helix</keyword>
<dbReference type="Proteomes" id="UP000515131">
    <property type="component" value="Unplaced"/>
</dbReference>
<accession>A0A6P6HU09</accession>
<keyword evidence="11" id="KW-1185">Reference proteome</keyword>
<dbReference type="AlphaFoldDB" id="A0A6P6HU09"/>
<dbReference type="Pfam" id="PF20433">
    <property type="entry name" value="PKAT_KLD"/>
    <property type="match status" value="1"/>
</dbReference>
<evidence type="ECO:0000256" key="1">
    <source>
        <dbReference type="ARBA" id="ARBA00004614"/>
    </source>
</evidence>
<dbReference type="InterPro" id="IPR046846">
    <property type="entry name" value="PKAT_KLD"/>
</dbReference>
<reference evidence="12" key="1">
    <citation type="submission" date="2025-08" db="UniProtKB">
        <authorList>
            <consortium name="RefSeq"/>
        </authorList>
    </citation>
    <scope>IDENTIFICATION</scope>
    <source>
        <tissue evidence="12">Blood</tissue>
    </source>
</reference>
<dbReference type="InterPro" id="IPR045219">
    <property type="entry name" value="PKAT"/>
</dbReference>
<evidence type="ECO:0000256" key="5">
    <source>
        <dbReference type="ARBA" id="ARBA00023034"/>
    </source>
</evidence>
<dbReference type="KEGG" id="pcoo:112859945"/>
<protein>
    <recommendedName>
        <fullName evidence="8">Transmembrane protein 130</fullName>
    </recommendedName>
</protein>
<keyword evidence="6" id="KW-0472">Membrane</keyword>
<feature type="compositionally biased region" description="Pro residues" evidence="9">
    <location>
        <begin position="113"/>
        <end position="123"/>
    </location>
</feature>
<evidence type="ECO:0000256" key="2">
    <source>
        <dbReference type="ARBA" id="ARBA00022692"/>
    </source>
</evidence>
<evidence type="ECO:0000256" key="7">
    <source>
        <dbReference type="ARBA" id="ARBA00023180"/>
    </source>
</evidence>
<feature type="region of interest" description="Disordered" evidence="9">
    <location>
        <begin position="103"/>
        <end position="141"/>
    </location>
</feature>
<evidence type="ECO:0000259" key="10">
    <source>
        <dbReference type="PROSITE" id="PS50093"/>
    </source>
</evidence>